<dbReference type="NCBIfam" id="NF004079">
    <property type="entry name" value="PRK05584.1"/>
    <property type="match status" value="1"/>
</dbReference>
<gene>
    <name evidence="7" type="ORF">FRY98_03275</name>
</gene>
<evidence type="ECO:0000256" key="4">
    <source>
        <dbReference type="ARBA" id="ARBA00022801"/>
    </source>
</evidence>
<dbReference type="InterPro" id="IPR000845">
    <property type="entry name" value="Nucleoside_phosphorylase_d"/>
</dbReference>
<dbReference type="OrthoDB" id="9792278at2"/>
<dbReference type="RefSeq" id="WP_148450307.1">
    <property type="nucleotide sequence ID" value="NZ_VSDO01000001.1"/>
</dbReference>
<evidence type="ECO:0000313" key="7">
    <source>
        <dbReference type="EMBL" id="TYA14713.1"/>
    </source>
</evidence>
<dbReference type="GO" id="GO:0008930">
    <property type="term" value="F:methylthioadenosine nucleosidase activity"/>
    <property type="evidence" value="ECO:0007669"/>
    <property type="project" value="InterPro"/>
</dbReference>
<dbReference type="NCBIfam" id="TIGR01704">
    <property type="entry name" value="MTA_SAH-Nsdase"/>
    <property type="match status" value="1"/>
</dbReference>
<sequence>MRIAIITAMEEEMAPFRNQAQITARTQVGKVIIEEAVYRGQPVILVESGIGKVNAAVATTLLIERHQPDLILNSGSAGAFGAGLSVGNVVVATQYIYGDVDATCFGYEPGQVPQMPARYDLDAALLDQARRVAAAAELPYSLDFGLVLTLDSFMSEPERVERVKSTFPAVKVSDMEGLGIVQAAAQYGIPVLAVKAVSDIAGHGGVTADSFDDNLDAVAVHAAHFTDLLVSSFIGEKATPSYTGFS</sequence>
<comment type="pathway">
    <text evidence="1">Amino-acid biosynthesis; L-methionine biosynthesis via salvage pathway; S-methyl-5-thio-alpha-D-ribose 1-phosphate from S-methyl-5'-thioadenosine (hydrolase route): step 1/2.</text>
</comment>
<keyword evidence="8" id="KW-1185">Reference proteome</keyword>
<keyword evidence="5" id="KW-0486">Methionine biosynthesis</keyword>
<accession>A0A5D0CYB8</accession>
<evidence type="ECO:0000313" key="8">
    <source>
        <dbReference type="Proteomes" id="UP000325218"/>
    </source>
</evidence>
<evidence type="ECO:0000256" key="2">
    <source>
        <dbReference type="ARBA" id="ARBA00011974"/>
    </source>
</evidence>
<keyword evidence="4 7" id="KW-0378">Hydrolase</keyword>
<feature type="domain" description="Nucleoside phosphorylase" evidence="6">
    <location>
        <begin position="2"/>
        <end position="229"/>
    </location>
</feature>
<evidence type="ECO:0000259" key="6">
    <source>
        <dbReference type="Pfam" id="PF01048"/>
    </source>
</evidence>
<dbReference type="GO" id="GO:0005829">
    <property type="term" value="C:cytosol"/>
    <property type="evidence" value="ECO:0007669"/>
    <property type="project" value="TreeGrafter"/>
</dbReference>
<dbReference type="UniPathway" id="UPA00904">
    <property type="reaction ID" value="UER00871"/>
</dbReference>
<dbReference type="EMBL" id="VSDO01000001">
    <property type="protein sequence ID" value="TYA14713.1"/>
    <property type="molecule type" value="Genomic_DNA"/>
</dbReference>
<comment type="caution">
    <text evidence="7">The sequence shown here is derived from an EMBL/GenBank/DDBJ whole genome shotgun (WGS) entry which is preliminary data.</text>
</comment>
<dbReference type="InterPro" id="IPR035994">
    <property type="entry name" value="Nucleoside_phosphorylase_sf"/>
</dbReference>
<dbReference type="GO" id="GO:0019284">
    <property type="term" value="P:L-methionine salvage from S-adenosylmethionine"/>
    <property type="evidence" value="ECO:0007669"/>
    <property type="project" value="TreeGrafter"/>
</dbReference>
<dbReference type="Gene3D" id="3.40.50.1580">
    <property type="entry name" value="Nucleoside phosphorylase domain"/>
    <property type="match status" value="1"/>
</dbReference>
<organism evidence="7 8">
    <name type="scientific">Paenibacillus faecis</name>
    <dbReference type="NCBI Taxonomy" id="862114"/>
    <lineage>
        <taxon>Bacteria</taxon>
        <taxon>Bacillati</taxon>
        <taxon>Bacillota</taxon>
        <taxon>Bacilli</taxon>
        <taxon>Bacillales</taxon>
        <taxon>Paenibacillaceae</taxon>
        <taxon>Paenibacillus</taxon>
    </lineage>
</organism>
<name>A0A5D0CYB8_9BACL</name>
<evidence type="ECO:0000256" key="3">
    <source>
        <dbReference type="ARBA" id="ARBA00022605"/>
    </source>
</evidence>
<dbReference type="EC" id="3.2.2.9" evidence="2"/>
<dbReference type="CDD" id="cd09008">
    <property type="entry name" value="MTAN"/>
    <property type="match status" value="1"/>
</dbReference>
<dbReference type="SUPFAM" id="SSF53167">
    <property type="entry name" value="Purine and uridine phosphorylases"/>
    <property type="match status" value="1"/>
</dbReference>
<dbReference type="GO" id="GO:0008782">
    <property type="term" value="F:adenosylhomocysteine nucleosidase activity"/>
    <property type="evidence" value="ECO:0007669"/>
    <property type="project" value="UniProtKB-EC"/>
</dbReference>
<dbReference type="PANTHER" id="PTHR46832:SF1">
    <property type="entry name" value="5'-METHYLTHIOADENOSINE_S-ADENOSYLHOMOCYSTEINE NUCLEOSIDASE"/>
    <property type="match status" value="1"/>
</dbReference>
<keyword evidence="3" id="KW-0028">Amino-acid biosynthesis</keyword>
<dbReference type="InterPro" id="IPR010049">
    <property type="entry name" value="MTA_SAH_Nsdase"/>
</dbReference>
<dbReference type="GO" id="GO:0019509">
    <property type="term" value="P:L-methionine salvage from methylthioadenosine"/>
    <property type="evidence" value="ECO:0007669"/>
    <property type="project" value="UniProtKB-UniPathway"/>
</dbReference>
<dbReference type="Proteomes" id="UP000325218">
    <property type="component" value="Unassembled WGS sequence"/>
</dbReference>
<evidence type="ECO:0000256" key="5">
    <source>
        <dbReference type="ARBA" id="ARBA00023167"/>
    </source>
</evidence>
<keyword evidence="7" id="KW-0326">Glycosidase</keyword>
<dbReference type="Pfam" id="PF01048">
    <property type="entry name" value="PNP_UDP_1"/>
    <property type="match status" value="1"/>
</dbReference>
<dbReference type="AlphaFoldDB" id="A0A5D0CYB8"/>
<reference evidence="7 8" key="1">
    <citation type="submission" date="2019-08" db="EMBL/GenBank/DDBJ databases">
        <title>Genome sequencing of Paenibacillus faecis DSM 23593(T).</title>
        <authorList>
            <person name="Kook J.-K."/>
            <person name="Park S.-N."/>
            <person name="Lim Y.K."/>
        </authorList>
    </citation>
    <scope>NUCLEOTIDE SEQUENCE [LARGE SCALE GENOMIC DNA]</scope>
    <source>
        <strain evidence="7 8">DSM 23593</strain>
    </source>
</reference>
<proteinExistence type="predicted"/>
<protein>
    <recommendedName>
        <fullName evidence="2">adenosylhomocysteine nucleosidase</fullName>
        <ecNumber evidence="2">3.2.2.9</ecNumber>
    </recommendedName>
</protein>
<evidence type="ECO:0000256" key="1">
    <source>
        <dbReference type="ARBA" id="ARBA00004945"/>
    </source>
</evidence>
<dbReference type="PANTHER" id="PTHR46832">
    <property type="entry name" value="5'-METHYLTHIOADENOSINE/S-ADENOSYLHOMOCYSTEINE NUCLEOSIDASE"/>
    <property type="match status" value="1"/>
</dbReference>
<dbReference type="GO" id="GO:0009164">
    <property type="term" value="P:nucleoside catabolic process"/>
    <property type="evidence" value="ECO:0007669"/>
    <property type="project" value="InterPro"/>
</dbReference>